<dbReference type="GO" id="GO:0022857">
    <property type="term" value="F:transmembrane transporter activity"/>
    <property type="evidence" value="ECO:0007669"/>
    <property type="project" value="InterPro"/>
</dbReference>
<dbReference type="Pfam" id="PF00528">
    <property type="entry name" value="BPD_transp_1"/>
    <property type="match status" value="1"/>
</dbReference>
<keyword evidence="5" id="KW-0029">Amino-acid transport</keyword>
<dbReference type="GO" id="GO:0006865">
    <property type="term" value="P:amino acid transport"/>
    <property type="evidence" value="ECO:0007669"/>
    <property type="project" value="UniProtKB-KW"/>
</dbReference>
<keyword evidence="3" id="KW-1003">Cell membrane</keyword>
<name>A0A6J6DMJ7_9ZZZZ</name>
<keyword evidence="2" id="KW-0813">Transport</keyword>
<evidence type="ECO:0000259" key="9">
    <source>
        <dbReference type="PROSITE" id="PS50928"/>
    </source>
</evidence>
<reference evidence="10" key="1">
    <citation type="submission" date="2020-05" db="EMBL/GenBank/DDBJ databases">
        <authorList>
            <person name="Chiriac C."/>
            <person name="Salcher M."/>
            <person name="Ghai R."/>
            <person name="Kavagutti S V."/>
        </authorList>
    </citation>
    <scope>NUCLEOTIDE SEQUENCE</scope>
</reference>
<protein>
    <submittedName>
        <fullName evidence="10">Unannotated protein</fullName>
    </submittedName>
</protein>
<evidence type="ECO:0000256" key="8">
    <source>
        <dbReference type="SAM" id="Phobius"/>
    </source>
</evidence>
<dbReference type="SUPFAM" id="SSF161098">
    <property type="entry name" value="MetI-like"/>
    <property type="match status" value="1"/>
</dbReference>
<dbReference type="PANTHER" id="PTHR30614:SF0">
    <property type="entry name" value="L-CYSTINE TRANSPORT SYSTEM PERMEASE PROTEIN TCYL"/>
    <property type="match status" value="1"/>
</dbReference>
<keyword evidence="4 8" id="KW-0812">Transmembrane</keyword>
<evidence type="ECO:0000256" key="6">
    <source>
        <dbReference type="ARBA" id="ARBA00022989"/>
    </source>
</evidence>
<gene>
    <name evidence="10" type="ORF">UFOPK1650_00313</name>
</gene>
<dbReference type="EMBL" id="CAEZTJ010000026">
    <property type="protein sequence ID" value="CAB4563343.1"/>
    <property type="molecule type" value="Genomic_DNA"/>
</dbReference>
<feature type="transmembrane region" description="Helical" evidence="8">
    <location>
        <begin position="25"/>
        <end position="49"/>
    </location>
</feature>
<dbReference type="AlphaFoldDB" id="A0A6J6DMJ7"/>
<feature type="transmembrane region" description="Helical" evidence="8">
    <location>
        <begin position="70"/>
        <end position="88"/>
    </location>
</feature>
<evidence type="ECO:0000256" key="7">
    <source>
        <dbReference type="ARBA" id="ARBA00023136"/>
    </source>
</evidence>
<dbReference type="CDD" id="cd06261">
    <property type="entry name" value="TM_PBP2"/>
    <property type="match status" value="1"/>
</dbReference>
<evidence type="ECO:0000256" key="4">
    <source>
        <dbReference type="ARBA" id="ARBA00022692"/>
    </source>
</evidence>
<evidence type="ECO:0000256" key="5">
    <source>
        <dbReference type="ARBA" id="ARBA00022970"/>
    </source>
</evidence>
<evidence type="ECO:0000256" key="1">
    <source>
        <dbReference type="ARBA" id="ARBA00004651"/>
    </source>
</evidence>
<evidence type="ECO:0000313" key="10">
    <source>
        <dbReference type="EMBL" id="CAB4563343.1"/>
    </source>
</evidence>
<feature type="domain" description="ABC transmembrane type-1" evidence="9">
    <location>
        <begin position="25"/>
        <end position="214"/>
    </location>
</feature>
<dbReference type="InterPro" id="IPR035906">
    <property type="entry name" value="MetI-like_sf"/>
</dbReference>
<organism evidence="10">
    <name type="scientific">freshwater metagenome</name>
    <dbReference type="NCBI Taxonomy" id="449393"/>
    <lineage>
        <taxon>unclassified sequences</taxon>
        <taxon>metagenomes</taxon>
        <taxon>ecological metagenomes</taxon>
    </lineage>
</organism>
<comment type="subcellular location">
    <subcellularLocation>
        <location evidence="1">Cell membrane</location>
        <topology evidence="1">Multi-pass membrane protein</topology>
    </subcellularLocation>
</comment>
<dbReference type="NCBIfam" id="TIGR01726">
    <property type="entry name" value="HEQRo_perm_3TM"/>
    <property type="match status" value="1"/>
</dbReference>
<dbReference type="InterPro" id="IPR010065">
    <property type="entry name" value="AA_ABC_transptr_permease_3TM"/>
</dbReference>
<feature type="transmembrane region" description="Helical" evidence="8">
    <location>
        <begin position="193"/>
        <end position="214"/>
    </location>
</feature>
<dbReference type="GO" id="GO:0043190">
    <property type="term" value="C:ATP-binding cassette (ABC) transporter complex"/>
    <property type="evidence" value="ECO:0007669"/>
    <property type="project" value="InterPro"/>
</dbReference>
<keyword evidence="6 8" id="KW-1133">Transmembrane helix</keyword>
<dbReference type="PROSITE" id="PS50928">
    <property type="entry name" value="ABC_TM1"/>
    <property type="match status" value="1"/>
</dbReference>
<dbReference type="InterPro" id="IPR043429">
    <property type="entry name" value="ArtM/GltK/GlnP/TcyL/YhdX-like"/>
</dbReference>
<dbReference type="PANTHER" id="PTHR30614">
    <property type="entry name" value="MEMBRANE COMPONENT OF AMINO ACID ABC TRANSPORTER"/>
    <property type="match status" value="1"/>
</dbReference>
<proteinExistence type="predicted"/>
<feature type="transmembrane region" description="Helical" evidence="8">
    <location>
        <begin position="94"/>
        <end position="118"/>
    </location>
</feature>
<dbReference type="Gene3D" id="1.10.3720.10">
    <property type="entry name" value="MetI-like"/>
    <property type="match status" value="1"/>
</dbReference>
<keyword evidence="7 8" id="KW-0472">Membrane</keyword>
<dbReference type="InterPro" id="IPR000515">
    <property type="entry name" value="MetI-like"/>
</dbReference>
<evidence type="ECO:0000256" key="2">
    <source>
        <dbReference type="ARBA" id="ARBA00022448"/>
    </source>
</evidence>
<accession>A0A6J6DMJ7</accession>
<sequence>MEDRPRINFMWHLVWDFRSELLQGLVTAINVSISALVLSFFVGLFFALMRMSRYGFLRGLSSTYVNIFRGIPALVSVIWVYFGWSLLFGYNFTVYQAGVIALTLLYSSFFAEIFRSALEAVHKGQREAGAALGMSRIRVFRSIVLPQALKIAIPNIGSMFIGMVKDTSTFTVIGLGELVYITQSINAQYFQPFVLFTAAAALYVAAAFVIDYLFRAIESIFSYPRQSPVKRFLTRRKRAQVQRLVEANS</sequence>
<evidence type="ECO:0000256" key="3">
    <source>
        <dbReference type="ARBA" id="ARBA00022475"/>
    </source>
</evidence>